<reference evidence="1 2" key="1">
    <citation type="journal article" date="2019" name="Int. J. Syst. Evol. Microbiol.">
        <title>Capsulimonas corticalis gen. nov., sp. nov., an aerobic capsulated bacterium, of a novel bacterial order, Capsulimonadales ord. nov., of the class Armatimonadia of the phylum Armatimonadetes.</title>
        <authorList>
            <person name="Li J."/>
            <person name="Kudo C."/>
            <person name="Tonouchi A."/>
        </authorList>
    </citation>
    <scope>NUCLEOTIDE SEQUENCE [LARGE SCALE GENOMIC DNA]</scope>
    <source>
        <strain evidence="1 2">AX-7</strain>
    </source>
</reference>
<protein>
    <submittedName>
        <fullName evidence="1">Uncharacterized protein</fullName>
    </submittedName>
</protein>
<dbReference type="Proteomes" id="UP000287394">
    <property type="component" value="Chromosome"/>
</dbReference>
<dbReference type="KEGG" id="ccot:CCAX7_63680"/>
<gene>
    <name evidence="1" type="ORF">CCAX7_63680</name>
</gene>
<evidence type="ECO:0000313" key="1">
    <source>
        <dbReference type="EMBL" id="BDI34317.1"/>
    </source>
</evidence>
<sequence length="429" mass="47077">MITVMLLCAAAPSQARRRRHSHAAPPPPPRYTWEGGGINLSPVLVQPYHLPTDTDPAQALYLRKMNLEEGLFVHSTRSITKRDVDTPELFVLDITQSLEGGFDSVNLYDRGILSWGLMQWSARSGSLTQALVYVKRRLLATHRRKVWEKTFVANGLDVDANNLIVYGKPATTPEQIRVAFRGTAKVSQFDPALATHWATTMARAGRQPDIASLEVDYASNIVQSLMHRRLDGLPFRPKGRPGVTLADLAGDNPYDQALVFALWTNNPRHSLEYVADAARAAHSVSEYDDPSQWPPGTFSDALMRRCQTSRFGNWRQRANIIQARALFVRTAAPGDLSPFEAQYQVVLAARKAKHLQDIEIRDAALASKQAAADAKAAAEAAVAANQEKGLSDAAAIWETAKSRARDAMAGAIPADPDPAIVPLTSHSIH</sequence>
<evidence type="ECO:0000313" key="2">
    <source>
        <dbReference type="Proteomes" id="UP000287394"/>
    </source>
</evidence>
<accession>A0A402CWY1</accession>
<keyword evidence="2" id="KW-1185">Reference proteome</keyword>
<organism evidence="1 2">
    <name type="scientific">Capsulimonas corticalis</name>
    <dbReference type="NCBI Taxonomy" id="2219043"/>
    <lineage>
        <taxon>Bacteria</taxon>
        <taxon>Bacillati</taxon>
        <taxon>Armatimonadota</taxon>
        <taxon>Armatimonadia</taxon>
        <taxon>Capsulimonadales</taxon>
        <taxon>Capsulimonadaceae</taxon>
        <taxon>Capsulimonas</taxon>
    </lineage>
</organism>
<proteinExistence type="predicted"/>
<dbReference type="EMBL" id="AP025739">
    <property type="protein sequence ID" value="BDI34317.1"/>
    <property type="molecule type" value="Genomic_DNA"/>
</dbReference>
<name>A0A402CWY1_9BACT</name>
<dbReference type="AlphaFoldDB" id="A0A402CWY1"/>